<keyword evidence="2" id="KW-1185">Reference proteome</keyword>
<proteinExistence type="predicted"/>
<gene>
    <name evidence="1" type="ORF">ACFSJC_10170</name>
</gene>
<name>A0ABW4Y8C7_9GAMM</name>
<comment type="caution">
    <text evidence="1">The sequence shown here is derived from an EMBL/GenBank/DDBJ whole genome shotgun (WGS) entry which is preliminary data.</text>
</comment>
<dbReference type="RefSeq" id="WP_386026294.1">
    <property type="nucleotide sequence ID" value="NZ_JBHUHX010000021.1"/>
</dbReference>
<dbReference type="Proteomes" id="UP001597337">
    <property type="component" value="Unassembled WGS sequence"/>
</dbReference>
<organism evidence="1 2">
    <name type="scientific">Thiorhodococcus fuscus</name>
    <dbReference type="NCBI Taxonomy" id="527200"/>
    <lineage>
        <taxon>Bacteria</taxon>
        <taxon>Pseudomonadati</taxon>
        <taxon>Pseudomonadota</taxon>
        <taxon>Gammaproteobacteria</taxon>
        <taxon>Chromatiales</taxon>
        <taxon>Chromatiaceae</taxon>
        <taxon>Thiorhodococcus</taxon>
    </lineage>
</organism>
<dbReference type="NCBIfam" id="TIGR04517">
    <property type="entry name" value="rSAM_PoyD"/>
    <property type="match status" value="1"/>
</dbReference>
<protein>
    <submittedName>
        <fullName evidence="1">Radical SAM family RiPP maturation amino acid epimerase</fullName>
    </submittedName>
</protein>
<sequence length="502" mass="57412">MLQKTYLPDMRQQFDALLEKTAGTCQSILDTRHPSNDQDYLSEVAHVKRFLEIWDADYEFRQAIETDPDQAAAGRGLRMDPGHLRYLWDHDYILKAREAQEVPNRTVIRYRAFIAEKLLYRDALREEHCVPRLHRHRVWRERQINRCFSELGETTARAIVHAPFAIELSKGCSVGCWFCGLEAPRKEADFLYTSANAKLWREVLNALHFIIGPNAWSGFLYWASDPLDNPDYEKLIFDYADILGKCPQTTTAQAQKHIERLKPFLRESFARGCEVNRFSVLSLGMLKKLHQAFTAEELLHTELIPQNPESRSMLGKTGRAKNSKHLQRKADFLGFDLDQVMQGTISCVSGFLLNMVERTVKLVSPCNSSERWPHGHWTYEEAVFTDGEDLAGILQGMIDRHMQDSLTHRDPLAFREDLRFAIEGDSFTLTNAMVKHTMNPHPGIQAIGEAIAAGVSTAGEIAFALEAEQGMELDETFIILNRIYQAGLLNEDPDFFAHKRSL</sequence>
<reference evidence="2" key="1">
    <citation type="journal article" date="2019" name="Int. J. Syst. Evol. Microbiol.">
        <title>The Global Catalogue of Microorganisms (GCM) 10K type strain sequencing project: providing services to taxonomists for standard genome sequencing and annotation.</title>
        <authorList>
            <consortium name="The Broad Institute Genomics Platform"/>
            <consortium name="The Broad Institute Genome Sequencing Center for Infectious Disease"/>
            <person name="Wu L."/>
            <person name="Ma J."/>
        </authorList>
    </citation>
    <scope>NUCLEOTIDE SEQUENCE [LARGE SCALE GENOMIC DNA]</scope>
    <source>
        <strain evidence="2">KACC 12597</strain>
    </source>
</reference>
<evidence type="ECO:0000313" key="1">
    <source>
        <dbReference type="EMBL" id="MFD2112203.1"/>
    </source>
</evidence>
<evidence type="ECO:0000313" key="2">
    <source>
        <dbReference type="Proteomes" id="UP001597337"/>
    </source>
</evidence>
<dbReference type="InterPro" id="IPR030950">
    <property type="entry name" value="rSAM_PoyD"/>
</dbReference>
<dbReference type="EMBL" id="JBHUHX010000021">
    <property type="protein sequence ID" value="MFD2112203.1"/>
    <property type="molecule type" value="Genomic_DNA"/>
</dbReference>
<accession>A0ABW4Y8C7</accession>